<comment type="caution">
    <text evidence="3">The sequence shown here is derived from an EMBL/GenBank/DDBJ whole genome shotgun (WGS) entry which is preliminary data.</text>
</comment>
<protein>
    <submittedName>
        <fullName evidence="3">Uncharacterized protein</fullName>
    </submittedName>
</protein>
<feature type="transmembrane region" description="Helical" evidence="2">
    <location>
        <begin position="128"/>
        <end position="148"/>
    </location>
</feature>
<keyword evidence="2" id="KW-0812">Transmembrane</keyword>
<reference evidence="4" key="1">
    <citation type="submission" date="2017-06" db="EMBL/GenBank/DDBJ databases">
        <title>Genome analysis of Fimbriiglobus ruber SP5, the first member of the order Planctomycetales with confirmed chitinolytic capability.</title>
        <authorList>
            <person name="Ravin N.V."/>
            <person name="Rakitin A.L."/>
            <person name="Ivanova A.A."/>
            <person name="Beletsky A.V."/>
            <person name="Kulichevskaya I.S."/>
            <person name="Mardanov A.V."/>
            <person name="Dedysh S.N."/>
        </authorList>
    </citation>
    <scope>NUCLEOTIDE SEQUENCE [LARGE SCALE GENOMIC DNA]</scope>
    <source>
        <strain evidence="4">SP5</strain>
    </source>
</reference>
<evidence type="ECO:0000313" key="3">
    <source>
        <dbReference type="EMBL" id="OWK40785.1"/>
    </source>
</evidence>
<name>A0A225DWT4_9BACT</name>
<feature type="compositionally biased region" description="Pro residues" evidence="1">
    <location>
        <begin position="1"/>
        <end position="10"/>
    </location>
</feature>
<keyword evidence="2" id="KW-0472">Membrane</keyword>
<keyword evidence="2" id="KW-1133">Transmembrane helix</keyword>
<evidence type="ECO:0000313" key="4">
    <source>
        <dbReference type="Proteomes" id="UP000214646"/>
    </source>
</evidence>
<feature type="transmembrane region" description="Helical" evidence="2">
    <location>
        <begin position="100"/>
        <end position="122"/>
    </location>
</feature>
<dbReference type="AlphaFoldDB" id="A0A225DWT4"/>
<dbReference type="Proteomes" id="UP000214646">
    <property type="component" value="Unassembled WGS sequence"/>
</dbReference>
<keyword evidence="4" id="KW-1185">Reference proteome</keyword>
<feature type="region of interest" description="Disordered" evidence="1">
    <location>
        <begin position="1"/>
        <end position="94"/>
    </location>
</feature>
<sequence length="153" mass="16848">MVDDAPPPPASSADPGYEVVNNVSLPVATPTRARPVPAKAVERPDDEDDRPRSYQVRDDDDDRPPSRRQRDEDDRPRKRPLRKKPREAEKSSSFGLERKVLSGGVLGGLLAMVIAAVWFVLGLMADRIFFYPPILFVLGLIAMIRGAAGGNDD</sequence>
<evidence type="ECO:0000256" key="1">
    <source>
        <dbReference type="SAM" id="MobiDB-lite"/>
    </source>
</evidence>
<accession>A0A225DWT4</accession>
<feature type="compositionally biased region" description="Basic and acidic residues" evidence="1">
    <location>
        <begin position="49"/>
        <end position="76"/>
    </location>
</feature>
<organism evidence="3 4">
    <name type="scientific">Fimbriiglobus ruber</name>
    <dbReference type="NCBI Taxonomy" id="1908690"/>
    <lineage>
        <taxon>Bacteria</taxon>
        <taxon>Pseudomonadati</taxon>
        <taxon>Planctomycetota</taxon>
        <taxon>Planctomycetia</taxon>
        <taxon>Gemmatales</taxon>
        <taxon>Gemmataceae</taxon>
        <taxon>Fimbriiglobus</taxon>
    </lineage>
</organism>
<gene>
    <name evidence="3" type="ORF">FRUB_04677</name>
</gene>
<proteinExistence type="predicted"/>
<evidence type="ECO:0000256" key="2">
    <source>
        <dbReference type="SAM" id="Phobius"/>
    </source>
</evidence>
<dbReference type="EMBL" id="NIDE01000007">
    <property type="protein sequence ID" value="OWK40785.1"/>
    <property type="molecule type" value="Genomic_DNA"/>
</dbReference>